<dbReference type="PRINTS" id="PR00420">
    <property type="entry name" value="RNGMNOXGNASE"/>
</dbReference>
<dbReference type="AlphaFoldDB" id="A0A066U845"/>
<dbReference type="STRING" id="287986.DV20_05850"/>
<dbReference type="RefSeq" id="WP_043776956.1">
    <property type="nucleotide sequence ID" value="NZ_JMQI01000011.1"/>
</dbReference>
<dbReference type="PANTHER" id="PTHR46865:SF2">
    <property type="entry name" value="MONOOXYGENASE"/>
    <property type="match status" value="1"/>
</dbReference>
<evidence type="ECO:0000313" key="2">
    <source>
        <dbReference type="EMBL" id="KDN23240.1"/>
    </source>
</evidence>
<dbReference type="Gene3D" id="3.30.9.10">
    <property type="entry name" value="D-Amino Acid Oxidase, subunit A, domain 2"/>
    <property type="match status" value="1"/>
</dbReference>
<gene>
    <name evidence="2" type="ORF">DV20_05850</name>
</gene>
<dbReference type="InterPro" id="IPR002938">
    <property type="entry name" value="FAD-bd"/>
</dbReference>
<accession>A0A066U845</accession>
<sequence>MTARTVLVSGAGIAGPSAAHWLHRGGYQVTVVESAPAPRPGGQAVDFRGEQVKLLAAMGVLDEVRRYETAMGDQTVLGPDGRPVLTVPGAAWSGEVEILRGDLARILYERTADHTEYVFGDRVTALTETADGVEVTFRHGAPRKFDLVVGADGVHSGVRAAAFGPEPEFRTDLGFGIAGFTAPNHLGLDHTSIMYNEPGRGLTVGSHRLPDRLHVSLVFAADGVELHHRAPGEQRALLARLFADTGWETPKLLEALPAADDLYVDSISQIHLDRWAKGRVVLLGDAAWCAGPGGSGTGLAMMGAQVLAGELAAAGGDHVTAFAHYERRLRKAATVGQKNGKGAGDFLAPCTAAKIRSRNRVYRMLSTRLFGGIFVKMTDRAANALEYREYPALTAA</sequence>
<reference evidence="2 3" key="1">
    <citation type="submission" date="2014-05" db="EMBL/GenBank/DDBJ databases">
        <title>Draft genome sequence of Amycolatopsis rifamycinica DSM 46095.</title>
        <authorList>
            <person name="Lal R."/>
            <person name="Saxena A."/>
            <person name="Kumari R."/>
            <person name="Mukherjee U."/>
            <person name="Singh P."/>
            <person name="Sangwan N."/>
            <person name="Mahato N.K."/>
        </authorList>
    </citation>
    <scope>NUCLEOTIDE SEQUENCE [LARGE SCALE GENOMIC DNA]</scope>
    <source>
        <strain evidence="2 3">DSM 46095</strain>
    </source>
</reference>
<dbReference type="PANTHER" id="PTHR46865">
    <property type="entry name" value="OXIDOREDUCTASE-RELATED"/>
    <property type="match status" value="1"/>
</dbReference>
<keyword evidence="3" id="KW-1185">Reference proteome</keyword>
<organism evidence="2 3">
    <name type="scientific">Amycolatopsis rifamycinica</name>
    <dbReference type="NCBI Taxonomy" id="287986"/>
    <lineage>
        <taxon>Bacteria</taxon>
        <taxon>Bacillati</taxon>
        <taxon>Actinomycetota</taxon>
        <taxon>Actinomycetes</taxon>
        <taxon>Pseudonocardiales</taxon>
        <taxon>Pseudonocardiaceae</taxon>
        <taxon>Amycolatopsis</taxon>
    </lineage>
</organism>
<evidence type="ECO:0000259" key="1">
    <source>
        <dbReference type="Pfam" id="PF01494"/>
    </source>
</evidence>
<dbReference type="GO" id="GO:0071949">
    <property type="term" value="F:FAD binding"/>
    <property type="evidence" value="ECO:0007669"/>
    <property type="project" value="InterPro"/>
</dbReference>
<dbReference type="SUPFAM" id="SSF51905">
    <property type="entry name" value="FAD/NAD(P)-binding domain"/>
    <property type="match status" value="1"/>
</dbReference>
<name>A0A066U845_9PSEU</name>
<protein>
    <submittedName>
        <fullName evidence="2">FAD-dependent oxidoreductase</fullName>
    </submittedName>
</protein>
<dbReference type="Pfam" id="PF01494">
    <property type="entry name" value="FAD_binding_3"/>
    <property type="match status" value="1"/>
</dbReference>
<dbReference type="Gene3D" id="3.50.50.60">
    <property type="entry name" value="FAD/NAD(P)-binding domain"/>
    <property type="match status" value="1"/>
</dbReference>
<proteinExistence type="predicted"/>
<dbReference type="EMBL" id="JMQI01000011">
    <property type="protein sequence ID" value="KDN23240.1"/>
    <property type="molecule type" value="Genomic_DNA"/>
</dbReference>
<dbReference type="eggNOG" id="COG0654">
    <property type="taxonomic scope" value="Bacteria"/>
</dbReference>
<dbReference type="InterPro" id="IPR051704">
    <property type="entry name" value="FAD_aromatic-hydroxylase"/>
</dbReference>
<dbReference type="OrthoDB" id="3356051at2"/>
<comment type="caution">
    <text evidence="2">The sequence shown here is derived from an EMBL/GenBank/DDBJ whole genome shotgun (WGS) entry which is preliminary data.</text>
</comment>
<feature type="domain" description="FAD-binding" evidence="1">
    <location>
        <begin position="5"/>
        <end position="314"/>
    </location>
</feature>
<dbReference type="Proteomes" id="UP000027345">
    <property type="component" value="Unassembled WGS sequence"/>
</dbReference>
<dbReference type="InterPro" id="IPR036188">
    <property type="entry name" value="FAD/NAD-bd_sf"/>
</dbReference>
<evidence type="ECO:0000313" key="3">
    <source>
        <dbReference type="Proteomes" id="UP000027345"/>
    </source>
</evidence>